<feature type="compositionally biased region" description="Polar residues" evidence="1">
    <location>
        <begin position="83"/>
        <end position="94"/>
    </location>
</feature>
<dbReference type="Proteomes" id="UP000361468">
    <property type="component" value="Unassembled WGS sequence"/>
</dbReference>
<name>A0ABY6WMA7_9BURK</name>
<keyword evidence="4" id="KW-1185">Reference proteome</keyword>
<keyword evidence="2" id="KW-0732">Signal</keyword>
<feature type="signal peptide" evidence="2">
    <location>
        <begin position="1"/>
        <end position="24"/>
    </location>
</feature>
<gene>
    <name evidence="3" type="ORF">PPN31119_03245</name>
</gene>
<organism evidence="3 4">
    <name type="scientific">Pandoraea pnomenusa</name>
    <dbReference type="NCBI Taxonomy" id="93220"/>
    <lineage>
        <taxon>Bacteria</taxon>
        <taxon>Pseudomonadati</taxon>
        <taxon>Pseudomonadota</taxon>
        <taxon>Betaproteobacteria</taxon>
        <taxon>Burkholderiales</taxon>
        <taxon>Burkholderiaceae</taxon>
        <taxon>Pandoraea</taxon>
    </lineage>
</organism>
<evidence type="ECO:0000256" key="1">
    <source>
        <dbReference type="SAM" id="MobiDB-lite"/>
    </source>
</evidence>
<sequence length="338" mass="36117">MRQRIHASVALMACLVSISVAVSAGGLQTGATRQSGSTSTTASPSRSTGNVNAQILMNTLNALQRQNNAPTQAPSEPVADQAPTASTSSPDISPLQTTAGFDCQALIAEEFAHDSNPDVVAARFRMAAVLWREVYSWTRNESADYVKARYKERAEAVADPQRANQRASYQCEMNALAARLMELGVSVAVPSPAKAGPTGKGADARAVTQAQQARMGQVIGASKAEESHSAGRKRKVLPQYSSCLSVVDVHGEPDVKNMYWYAIENTCGETLSAHWCEGKGCGKPTLAADIGPGSKETSWMRAASIADVRFRGTACASQYAGAVVQYDKQRNQCWVWEN</sequence>
<evidence type="ECO:0000313" key="4">
    <source>
        <dbReference type="Proteomes" id="UP000361468"/>
    </source>
</evidence>
<comment type="caution">
    <text evidence="3">The sequence shown here is derived from an EMBL/GenBank/DDBJ whole genome shotgun (WGS) entry which is preliminary data.</text>
</comment>
<feature type="chain" id="PRO_5046919490" description="Secreted protein" evidence="2">
    <location>
        <begin position="25"/>
        <end position="338"/>
    </location>
</feature>
<reference evidence="3 4" key="1">
    <citation type="submission" date="2019-08" db="EMBL/GenBank/DDBJ databases">
        <authorList>
            <person name="Peeters C."/>
        </authorList>
    </citation>
    <scope>NUCLEOTIDE SEQUENCE [LARGE SCALE GENOMIC DNA]</scope>
    <source>
        <strain evidence="3 4">LMG 31119</strain>
    </source>
</reference>
<accession>A0ABY6WMA7</accession>
<dbReference type="EMBL" id="CABPSO010000010">
    <property type="protein sequence ID" value="VVE69316.1"/>
    <property type="molecule type" value="Genomic_DNA"/>
</dbReference>
<evidence type="ECO:0000256" key="2">
    <source>
        <dbReference type="SAM" id="SignalP"/>
    </source>
</evidence>
<evidence type="ECO:0008006" key="5">
    <source>
        <dbReference type="Google" id="ProtNLM"/>
    </source>
</evidence>
<feature type="region of interest" description="Disordered" evidence="1">
    <location>
        <begin position="29"/>
        <end position="49"/>
    </location>
</feature>
<evidence type="ECO:0000313" key="3">
    <source>
        <dbReference type="EMBL" id="VVE69316.1"/>
    </source>
</evidence>
<feature type="region of interest" description="Disordered" evidence="1">
    <location>
        <begin position="67"/>
        <end position="94"/>
    </location>
</feature>
<proteinExistence type="predicted"/>
<protein>
    <recommendedName>
        <fullName evidence="5">Secreted protein</fullName>
    </recommendedName>
</protein>
<feature type="compositionally biased region" description="Low complexity" evidence="1">
    <location>
        <begin position="35"/>
        <end position="48"/>
    </location>
</feature>